<evidence type="ECO:0000256" key="3">
    <source>
        <dbReference type="ARBA" id="ARBA00001946"/>
    </source>
</evidence>
<comment type="cofactor">
    <cofactor evidence="2">
        <name>Co(2+)</name>
        <dbReference type="ChEBI" id="CHEBI:48828"/>
    </cofactor>
</comment>
<dbReference type="NCBIfam" id="TIGR02250">
    <property type="entry name" value="FCP1_euk"/>
    <property type="match status" value="1"/>
</dbReference>
<dbReference type="GO" id="GO:0003723">
    <property type="term" value="F:RNA binding"/>
    <property type="evidence" value="ECO:0007669"/>
    <property type="project" value="UniProtKB-KW"/>
</dbReference>
<dbReference type="PANTHER" id="PTHR23081:SF36">
    <property type="entry name" value="RNA POLYMERASE II SUBUNIT A C-TERMINAL DOMAIN PHOSPHATASE"/>
    <property type="match status" value="1"/>
</dbReference>
<dbReference type="Gene3D" id="3.40.50.1000">
    <property type="entry name" value="HAD superfamily/HAD-like"/>
    <property type="match status" value="1"/>
</dbReference>
<comment type="cofactor">
    <cofactor evidence="1">
        <name>Mn(2+)</name>
        <dbReference type="ChEBI" id="CHEBI:29035"/>
    </cofactor>
</comment>
<dbReference type="PANTHER" id="PTHR23081">
    <property type="entry name" value="RNA POLYMERASE II CTD PHOSPHATASE"/>
    <property type="match status" value="1"/>
</dbReference>
<evidence type="ECO:0000256" key="12">
    <source>
        <dbReference type="ARBA" id="ARBA00047761"/>
    </source>
</evidence>
<comment type="catalytic activity">
    <reaction evidence="12 15">
        <text>O-phospho-L-seryl-[protein] + H2O = L-seryl-[protein] + phosphate</text>
        <dbReference type="Rhea" id="RHEA:20629"/>
        <dbReference type="Rhea" id="RHEA-COMP:9863"/>
        <dbReference type="Rhea" id="RHEA-COMP:11604"/>
        <dbReference type="ChEBI" id="CHEBI:15377"/>
        <dbReference type="ChEBI" id="CHEBI:29999"/>
        <dbReference type="ChEBI" id="CHEBI:43474"/>
        <dbReference type="ChEBI" id="CHEBI:83421"/>
        <dbReference type="EC" id="3.1.3.16"/>
    </reaction>
</comment>
<dbReference type="SMART" id="SM00292">
    <property type="entry name" value="BRCT"/>
    <property type="match status" value="1"/>
</dbReference>
<evidence type="ECO:0000256" key="11">
    <source>
        <dbReference type="ARBA" id="ARBA00023242"/>
    </source>
</evidence>
<dbReference type="InterPro" id="IPR036420">
    <property type="entry name" value="BRCT_dom_sf"/>
</dbReference>
<evidence type="ECO:0000256" key="9">
    <source>
        <dbReference type="ARBA" id="ARBA00023015"/>
    </source>
</evidence>
<organism evidence="19 20">
    <name type="scientific">Dillenia turbinata</name>
    <dbReference type="NCBI Taxonomy" id="194707"/>
    <lineage>
        <taxon>Eukaryota</taxon>
        <taxon>Viridiplantae</taxon>
        <taxon>Streptophyta</taxon>
        <taxon>Embryophyta</taxon>
        <taxon>Tracheophyta</taxon>
        <taxon>Spermatophyta</taxon>
        <taxon>Magnoliopsida</taxon>
        <taxon>eudicotyledons</taxon>
        <taxon>Gunneridae</taxon>
        <taxon>Pentapetalae</taxon>
        <taxon>Dilleniales</taxon>
        <taxon>Dilleniaceae</taxon>
        <taxon>Dillenia</taxon>
    </lineage>
</organism>
<keyword evidence="10" id="KW-0804">Transcription</keyword>
<evidence type="ECO:0000256" key="2">
    <source>
        <dbReference type="ARBA" id="ARBA00001941"/>
    </source>
</evidence>
<dbReference type="FunFam" id="3.40.50.10190:FF:000014">
    <property type="entry name" value="RNA polymerase II C-terminal domain phosphatase-like 3"/>
    <property type="match status" value="1"/>
</dbReference>
<dbReference type="InterPro" id="IPR036412">
    <property type="entry name" value="HAD-like_sf"/>
</dbReference>
<dbReference type="EC" id="3.1.3.16" evidence="15"/>
<dbReference type="GO" id="GO:0046872">
    <property type="term" value="F:metal ion binding"/>
    <property type="evidence" value="ECO:0007669"/>
    <property type="project" value="UniProtKB-KW"/>
</dbReference>
<comment type="subcellular location">
    <subcellularLocation>
        <location evidence="4 15">Nucleus</location>
    </subcellularLocation>
</comment>
<dbReference type="FunFam" id="3.40.50.1000:FF:000125">
    <property type="entry name" value="RNA polymerase II C-terminal domain phosphatase-like 4"/>
    <property type="match status" value="1"/>
</dbReference>
<comment type="cofactor">
    <cofactor evidence="3">
        <name>Mg(2+)</name>
        <dbReference type="ChEBI" id="CHEBI:18420"/>
    </cofactor>
</comment>
<evidence type="ECO:0000313" key="20">
    <source>
        <dbReference type="Proteomes" id="UP001370490"/>
    </source>
</evidence>
<feature type="domain" description="BRCT" evidence="17">
    <location>
        <begin position="378"/>
        <end position="470"/>
    </location>
</feature>
<keyword evidence="5" id="KW-0678">Repressor</keyword>
<evidence type="ECO:0000256" key="5">
    <source>
        <dbReference type="ARBA" id="ARBA00022491"/>
    </source>
</evidence>
<dbReference type="SUPFAM" id="SSF56784">
    <property type="entry name" value="HAD-like"/>
    <property type="match status" value="1"/>
</dbReference>
<feature type="domain" description="FCP1 homology" evidence="18">
    <location>
        <begin position="141"/>
        <end position="332"/>
    </location>
</feature>
<keyword evidence="7 15" id="KW-0378">Hydrolase</keyword>
<dbReference type="PROSITE" id="PS50172">
    <property type="entry name" value="BRCT"/>
    <property type="match status" value="1"/>
</dbReference>
<evidence type="ECO:0000259" key="18">
    <source>
        <dbReference type="PROSITE" id="PS50969"/>
    </source>
</evidence>
<dbReference type="InterPro" id="IPR004274">
    <property type="entry name" value="FCP1_dom"/>
</dbReference>
<dbReference type="InterPro" id="IPR011947">
    <property type="entry name" value="FCP1_euk"/>
</dbReference>
<dbReference type="Pfam" id="PF00533">
    <property type="entry name" value="BRCT"/>
    <property type="match status" value="1"/>
</dbReference>
<dbReference type="Pfam" id="PF03031">
    <property type="entry name" value="NIF"/>
    <property type="match status" value="1"/>
</dbReference>
<dbReference type="SUPFAM" id="SSF52113">
    <property type="entry name" value="BRCT domain"/>
    <property type="match status" value="1"/>
</dbReference>
<keyword evidence="9" id="KW-0805">Transcription regulation</keyword>
<name>A0AAN8ZIB8_9MAGN</name>
<dbReference type="InterPro" id="IPR023214">
    <property type="entry name" value="HAD_sf"/>
</dbReference>
<dbReference type="GO" id="GO:0005634">
    <property type="term" value="C:nucleus"/>
    <property type="evidence" value="ECO:0007669"/>
    <property type="project" value="UniProtKB-SubCell"/>
</dbReference>
<keyword evidence="20" id="KW-1185">Reference proteome</keyword>
<dbReference type="Proteomes" id="UP001370490">
    <property type="component" value="Unassembled WGS sequence"/>
</dbReference>
<comment type="function">
    <text evidence="15">This promotes the activity of RNA polymerase II.</text>
</comment>
<evidence type="ECO:0000256" key="7">
    <source>
        <dbReference type="ARBA" id="ARBA00022801"/>
    </source>
</evidence>
<evidence type="ECO:0000256" key="14">
    <source>
        <dbReference type="ARBA" id="ARBA00063107"/>
    </source>
</evidence>
<comment type="subunit">
    <text evidence="14">Interacts with RAP74.</text>
</comment>
<feature type="region of interest" description="Disordered" evidence="16">
    <location>
        <begin position="45"/>
        <end position="65"/>
    </location>
</feature>
<dbReference type="CDD" id="cd07521">
    <property type="entry name" value="HAD_FCP1-like"/>
    <property type="match status" value="1"/>
</dbReference>
<gene>
    <name evidence="19" type="ORF">RJ641_027661</name>
</gene>
<dbReference type="Gene3D" id="3.40.50.10190">
    <property type="entry name" value="BRCT domain"/>
    <property type="match status" value="1"/>
</dbReference>
<dbReference type="SMART" id="SM00577">
    <property type="entry name" value="CPDc"/>
    <property type="match status" value="1"/>
</dbReference>
<comment type="caution">
    <text evidence="19">The sequence shown here is derived from an EMBL/GenBank/DDBJ whole genome shotgun (WGS) entry which is preliminary data.</text>
</comment>
<dbReference type="CDD" id="cd17729">
    <property type="entry name" value="BRCT_CTDP1"/>
    <property type="match status" value="1"/>
</dbReference>
<evidence type="ECO:0000256" key="8">
    <source>
        <dbReference type="ARBA" id="ARBA00022884"/>
    </source>
</evidence>
<evidence type="ECO:0000256" key="1">
    <source>
        <dbReference type="ARBA" id="ARBA00001936"/>
    </source>
</evidence>
<keyword evidence="8" id="KW-0694">RNA-binding</keyword>
<accession>A0AAN8ZIB8</accession>
<comment type="catalytic activity">
    <reaction evidence="13 15">
        <text>O-phospho-L-threonyl-[protein] + H2O = L-threonyl-[protein] + phosphate</text>
        <dbReference type="Rhea" id="RHEA:47004"/>
        <dbReference type="Rhea" id="RHEA-COMP:11060"/>
        <dbReference type="Rhea" id="RHEA-COMP:11605"/>
        <dbReference type="ChEBI" id="CHEBI:15377"/>
        <dbReference type="ChEBI" id="CHEBI:30013"/>
        <dbReference type="ChEBI" id="CHEBI:43474"/>
        <dbReference type="ChEBI" id="CHEBI:61977"/>
        <dbReference type="EC" id="3.1.3.16"/>
    </reaction>
</comment>
<evidence type="ECO:0000256" key="10">
    <source>
        <dbReference type="ARBA" id="ARBA00023163"/>
    </source>
</evidence>
<dbReference type="EMBL" id="JBAMMX010000004">
    <property type="protein sequence ID" value="KAK6942284.1"/>
    <property type="molecule type" value="Genomic_DNA"/>
</dbReference>
<keyword evidence="11 15" id="KW-0539">Nucleus</keyword>
<reference evidence="19 20" key="1">
    <citation type="submission" date="2023-12" db="EMBL/GenBank/DDBJ databases">
        <title>A high-quality genome assembly for Dillenia turbinata (Dilleniales).</title>
        <authorList>
            <person name="Chanderbali A."/>
        </authorList>
    </citation>
    <scope>NUCLEOTIDE SEQUENCE [LARGE SCALE GENOMIC DNA]</scope>
    <source>
        <strain evidence="19">LSX21</strain>
        <tissue evidence="19">Leaf</tissue>
    </source>
</reference>
<protein>
    <recommendedName>
        <fullName evidence="15">RNA polymerase II C-terminal domain phosphatase-like</fullName>
        <ecNumber evidence="15">3.1.3.16</ecNumber>
    </recommendedName>
</protein>
<evidence type="ECO:0000256" key="15">
    <source>
        <dbReference type="RuleBase" id="RU366066"/>
    </source>
</evidence>
<evidence type="ECO:0000313" key="19">
    <source>
        <dbReference type="EMBL" id="KAK6942284.1"/>
    </source>
</evidence>
<evidence type="ECO:0000256" key="16">
    <source>
        <dbReference type="SAM" id="MobiDB-lite"/>
    </source>
</evidence>
<dbReference type="InterPro" id="IPR039189">
    <property type="entry name" value="Fcp1"/>
</dbReference>
<dbReference type="GO" id="GO:0008420">
    <property type="term" value="F:RNA polymerase II CTD heptapeptide repeat phosphatase activity"/>
    <property type="evidence" value="ECO:0007669"/>
    <property type="project" value="UniProtKB-UniRule"/>
</dbReference>
<dbReference type="AlphaFoldDB" id="A0AAN8ZIB8"/>
<dbReference type="InterPro" id="IPR001357">
    <property type="entry name" value="BRCT_dom"/>
</dbReference>
<evidence type="ECO:0000256" key="13">
    <source>
        <dbReference type="ARBA" id="ARBA00048336"/>
    </source>
</evidence>
<evidence type="ECO:0000256" key="4">
    <source>
        <dbReference type="ARBA" id="ARBA00004123"/>
    </source>
</evidence>
<keyword evidence="6" id="KW-0479">Metal-binding</keyword>
<evidence type="ECO:0000259" key="17">
    <source>
        <dbReference type="PROSITE" id="PS50172"/>
    </source>
</evidence>
<sequence>MSLVADSPPNSSSSDDFANLLAAELDSISSEASPEIEVEDGYELGADSLEVTSPDVEDDHDYESERVKRRKVEDMEVMDKTIETSTSNKCLHPVVIKDICVVCGEHMEDVSGVALGYIHKDLRLSKDELDRVRNLDKKNSMRNKKLYLVLDLDHTLLNSTRFRDMTEDEAYLKTNADTLKVVEHDKGFGVQGFRLSDMVHSVQMGSLFRLEYMQMFTKLRPFVHTFLKEANKMFEMYIYTMGEPLYAAEMSRLLDPGGVYFSSRVISQVDCTQKHQKGLDIVLGQESAVIILDDTENVWQRHRENLILMERYHYFASSCQQFGFNCKSLSELKSDESEPDGALATILNVLKQVYSMYFGMDPGDTLGDRDVRKILKSIRKEILKGFKIVFSRVFPNKFPPQSHQLWKMAEQLGATCATEVDESVTHVVAMDTGTEKSKWAVKQKKFLVHPGWLEATNYFWRRQTEENFPVSQLKNQESSSAPRS</sequence>
<evidence type="ECO:0000256" key="6">
    <source>
        <dbReference type="ARBA" id="ARBA00022723"/>
    </source>
</evidence>
<dbReference type="GO" id="GO:0009651">
    <property type="term" value="P:response to salt stress"/>
    <property type="evidence" value="ECO:0007669"/>
    <property type="project" value="UniProtKB-ARBA"/>
</dbReference>
<proteinExistence type="predicted"/>
<dbReference type="PROSITE" id="PS50969">
    <property type="entry name" value="FCP1"/>
    <property type="match status" value="1"/>
</dbReference>